<name>A0A176VK24_MARPO</name>
<gene>
    <name evidence="2" type="ORF">AXG93_868s1110</name>
</gene>
<dbReference type="EMBL" id="LVLJ01003476">
    <property type="protein sequence ID" value="OAE21274.1"/>
    <property type="molecule type" value="Genomic_DNA"/>
</dbReference>
<accession>A0A176VK24</accession>
<proteinExistence type="predicted"/>
<protein>
    <submittedName>
        <fullName evidence="2">Uncharacterized protein</fullName>
    </submittedName>
</protein>
<comment type="caution">
    <text evidence="2">The sequence shown here is derived from an EMBL/GenBank/DDBJ whole genome shotgun (WGS) entry which is preliminary data.</text>
</comment>
<sequence>MAAEVSNSSVEKTVAPIVSTFEVVVGKLTQPVEMKGPSGVLIEVTADAPAEPLKEGIEIVGGTVVEATDIALPSSPVEEVRSEEEMKTSEEEPKELVVCFPDFLQDSVVPLLKYLDGKKEKYVVSKEAGLYVQMEFGRCVELEGTCGGLRKSNENGQKMTADLLTRLKKSREAYDEAVKRSERLITTAERREKKYIKELATLEAQRAEEVRIAKELRGKIAETKTAEEDLRRKISEIELGKADMRSQELQSRMEKVEEAYRQLRDKSTDELKLCLEKRLNGFAMWGLQTVKWLKLDSLERRLMSAKTSGSAGRKHIVELVNTFLEVLNEARQNVEVQIVNVLRRLGVDTLSTVRSCLSKLSHQELCVFGLNVLSSRVLLGI</sequence>
<evidence type="ECO:0000313" key="2">
    <source>
        <dbReference type="EMBL" id="OAE21274.1"/>
    </source>
</evidence>
<dbReference type="AlphaFoldDB" id="A0A176VK24"/>
<evidence type="ECO:0000313" key="3">
    <source>
        <dbReference type="Proteomes" id="UP000077202"/>
    </source>
</evidence>
<keyword evidence="3" id="KW-1185">Reference proteome</keyword>
<dbReference type="Proteomes" id="UP000077202">
    <property type="component" value="Unassembled WGS sequence"/>
</dbReference>
<evidence type="ECO:0000256" key="1">
    <source>
        <dbReference type="SAM" id="Coils"/>
    </source>
</evidence>
<reference evidence="2" key="1">
    <citation type="submission" date="2016-03" db="EMBL/GenBank/DDBJ databases">
        <title>Mechanisms controlling the formation of the plant cell surface in tip-growing cells are functionally conserved among land plants.</title>
        <authorList>
            <person name="Honkanen S."/>
            <person name="Jones V.A."/>
            <person name="Morieri G."/>
            <person name="Champion C."/>
            <person name="Hetherington A.J."/>
            <person name="Kelly S."/>
            <person name="Saint-Marcoux D."/>
            <person name="Proust H."/>
            <person name="Prescott H."/>
            <person name="Dolan L."/>
        </authorList>
    </citation>
    <scope>NUCLEOTIDE SEQUENCE [LARGE SCALE GENOMIC DNA]</scope>
    <source>
        <tissue evidence="2">Whole gametophyte</tissue>
    </source>
</reference>
<feature type="coiled-coil region" evidence="1">
    <location>
        <begin position="171"/>
        <end position="266"/>
    </location>
</feature>
<keyword evidence="1" id="KW-0175">Coiled coil</keyword>
<organism evidence="2 3">
    <name type="scientific">Marchantia polymorpha subsp. ruderalis</name>
    <dbReference type="NCBI Taxonomy" id="1480154"/>
    <lineage>
        <taxon>Eukaryota</taxon>
        <taxon>Viridiplantae</taxon>
        <taxon>Streptophyta</taxon>
        <taxon>Embryophyta</taxon>
        <taxon>Marchantiophyta</taxon>
        <taxon>Marchantiopsida</taxon>
        <taxon>Marchantiidae</taxon>
        <taxon>Marchantiales</taxon>
        <taxon>Marchantiaceae</taxon>
        <taxon>Marchantia</taxon>
    </lineage>
</organism>